<evidence type="ECO:0000313" key="6">
    <source>
        <dbReference type="Proteomes" id="UP000283095"/>
    </source>
</evidence>
<dbReference type="InterPro" id="IPR009057">
    <property type="entry name" value="Homeodomain-like_sf"/>
</dbReference>
<dbReference type="GO" id="GO:0043565">
    <property type="term" value="F:sequence-specific DNA binding"/>
    <property type="evidence" value="ECO:0007669"/>
    <property type="project" value="InterPro"/>
</dbReference>
<protein>
    <submittedName>
        <fullName evidence="5">Transcriptional regulator</fullName>
    </submittedName>
</protein>
<evidence type="ECO:0000256" key="4">
    <source>
        <dbReference type="SAM" id="MobiDB-lite"/>
    </source>
</evidence>
<accession>A0A3Q9RJF8</accession>
<feature type="compositionally biased region" description="Low complexity" evidence="4">
    <location>
        <begin position="288"/>
        <end position="302"/>
    </location>
</feature>
<dbReference type="AlphaFoldDB" id="A0A3Q9RJF8"/>
<dbReference type="RefSeq" id="WP_127758725.1">
    <property type="nucleotide sequence ID" value="NZ_CP026095.1"/>
</dbReference>
<dbReference type="SUPFAM" id="SSF46689">
    <property type="entry name" value="Homeodomain-like"/>
    <property type="match status" value="2"/>
</dbReference>
<feature type="region of interest" description="Disordered" evidence="4">
    <location>
        <begin position="273"/>
        <end position="302"/>
    </location>
</feature>
<dbReference type="Gene3D" id="2.60.120.260">
    <property type="entry name" value="Galactose-binding domain-like"/>
    <property type="match status" value="1"/>
</dbReference>
<dbReference type="InterPro" id="IPR050959">
    <property type="entry name" value="MarA-like"/>
</dbReference>
<keyword evidence="2" id="KW-0238">DNA-binding</keyword>
<name>A0A3Q9RJF8_9BACI</name>
<evidence type="ECO:0000313" key="5">
    <source>
        <dbReference type="EMBL" id="AZV40940.1"/>
    </source>
</evidence>
<dbReference type="EMBL" id="CP026095">
    <property type="protein sequence ID" value="AZV40940.1"/>
    <property type="molecule type" value="Genomic_DNA"/>
</dbReference>
<sequence>MSYLPIIQKTIEKIEMSLHEELSLKNIASFAGFSKYHFHRIFQKEVGVTVSEYVRYRRITNAAALLMYTDEKILDIAFTYRFESQEAFTRAFKKVYQLPPGQYRRIMSNITLQREERNMSQEQKIKGWLLSGSHPFHYEIGIDYGVVHKGKGSGYLKSVTVESPNEFGTLMQEFKADQYKNKRLKLSGFIKTKGLSGFCGLWMRVDSAMQDVLEFDNMSDRPITTDTEWNHYSIVLDVPENSAVISFGILLNGHGQVWIDELKFEEVDKSVPTTNPSAAHDLLDEPTNLSFEESLNESSNNE</sequence>
<evidence type="ECO:0000256" key="2">
    <source>
        <dbReference type="ARBA" id="ARBA00023125"/>
    </source>
</evidence>
<evidence type="ECO:0000256" key="3">
    <source>
        <dbReference type="ARBA" id="ARBA00023163"/>
    </source>
</evidence>
<proteinExistence type="predicted"/>
<evidence type="ECO:0000256" key="1">
    <source>
        <dbReference type="ARBA" id="ARBA00023015"/>
    </source>
</evidence>
<dbReference type="Gene3D" id="1.10.10.60">
    <property type="entry name" value="Homeodomain-like"/>
    <property type="match status" value="2"/>
</dbReference>
<dbReference type="PROSITE" id="PS01124">
    <property type="entry name" value="HTH_ARAC_FAMILY_2"/>
    <property type="match status" value="1"/>
</dbReference>
<dbReference type="GO" id="GO:0003700">
    <property type="term" value="F:DNA-binding transcription factor activity"/>
    <property type="evidence" value="ECO:0007669"/>
    <property type="project" value="InterPro"/>
</dbReference>
<dbReference type="PANTHER" id="PTHR47504:SF6">
    <property type="entry name" value="ARAC-FAMILY TRANSCRIPTIONAL REGULATOR"/>
    <property type="match status" value="1"/>
</dbReference>
<dbReference type="InterPro" id="IPR018060">
    <property type="entry name" value="HTH_AraC"/>
</dbReference>
<gene>
    <name evidence="5" type="ORF">BAOM_0252</name>
</gene>
<dbReference type="Proteomes" id="UP000283095">
    <property type="component" value="Chromosome"/>
</dbReference>
<keyword evidence="3" id="KW-0804">Transcription</keyword>
<dbReference type="PANTHER" id="PTHR47504">
    <property type="entry name" value="RIGHT ORIGIN-BINDING PROTEIN"/>
    <property type="match status" value="1"/>
</dbReference>
<dbReference type="Pfam" id="PF12833">
    <property type="entry name" value="HTH_18"/>
    <property type="match status" value="1"/>
</dbReference>
<reference evidence="5 6" key="1">
    <citation type="submission" date="2018-01" db="EMBL/GenBank/DDBJ databases">
        <title>Bacillus asahii Genome sequencing and assembly.</title>
        <authorList>
            <person name="Jiang H."/>
            <person name="Feng Y."/>
            <person name="Zhao F."/>
            <person name="Lin X."/>
        </authorList>
    </citation>
    <scope>NUCLEOTIDE SEQUENCE [LARGE SCALE GENOMIC DNA]</scope>
    <source>
        <strain evidence="5 6">OM18</strain>
    </source>
</reference>
<dbReference type="OrthoDB" id="8365150at2"/>
<dbReference type="KEGG" id="pasa:BAOM_0252"/>
<dbReference type="SMART" id="SM00342">
    <property type="entry name" value="HTH_ARAC"/>
    <property type="match status" value="1"/>
</dbReference>
<dbReference type="PROSITE" id="PS00041">
    <property type="entry name" value="HTH_ARAC_FAMILY_1"/>
    <property type="match status" value="1"/>
</dbReference>
<organism evidence="5 6">
    <name type="scientific">Peribacillus asahii</name>
    <dbReference type="NCBI Taxonomy" id="228899"/>
    <lineage>
        <taxon>Bacteria</taxon>
        <taxon>Bacillati</taxon>
        <taxon>Bacillota</taxon>
        <taxon>Bacilli</taxon>
        <taxon>Bacillales</taxon>
        <taxon>Bacillaceae</taxon>
        <taxon>Peribacillus</taxon>
    </lineage>
</organism>
<dbReference type="InterPro" id="IPR018062">
    <property type="entry name" value="HTH_AraC-typ_CS"/>
</dbReference>
<keyword evidence="1" id="KW-0805">Transcription regulation</keyword>